<evidence type="ECO:0008006" key="2">
    <source>
        <dbReference type="Google" id="ProtNLM"/>
    </source>
</evidence>
<evidence type="ECO:0000313" key="1">
    <source>
        <dbReference type="EMBL" id="XCO74236.1"/>
    </source>
</evidence>
<sequence>MRLRLHQRLDAQAMRGVTAALLRADLGSRINFEPDLEHDAQIVRVENWLSVAETVEAIARSGYPVAAVIDAGNGAAHSARTG</sequence>
<organism evidence="1">
    <name type="scientific">Lysobacter firmicutimachus</name>
    <dbReference type="NCBI Taxonomy" id="1792846"/>
    <lineage>
        <taxon>Bacteria</taxon>
        <taxon>Pseudomonadati</taxon>
        <taxon>Pseudomonadota</taxon>
        <taxon>Gammaproteobacteria</taxon>
        <taxon>Lysobacterales</taxon>
        <taxon>Lysobacteraceae</taxon>
        <taxon>Lysobacter</taxon>
    </lineage>
</organism>
<name>A0AAU8MRE7_9GAMM</name>
<accession>A0AAU8MRE7</accession>
<proteinExistence type="predicted"/>
<dbReference type="AlphaFoldDB" id="A0AAU8MRE7"/>
<reference evidence="1" key="1">
    <citation type="submission" date="2024-06" db="EMBL/GenBank/DDBJ databases">
        <authorList>
            <person name="Li S."/>
        </authorList>
    </citation>
    <scope>NUCLEOTIDE SEQUENCE</scope>
    <source>
        <strain evidence="1">SR10</strain>
    </source>
</reference>
<dbReference type="RefSeq" id="WP_363797091.1">
    <property type="nucleotide sequence ID" value="NZ_CP159925.1"/>
</dbReference>
<dbReference type="EMBL" id="CP159925">
    <property type="protein sequence ID" value="XCO74236.1"/>
    <property type="molecule type" value="Genomic_DNA"/>
</dbReference>
<gene>
    <name evidence="1" type="ORF">ABU614_17915</name>
</gene>
<protein>
    <recommendedName>
        <fullName evidence="2">Copper chaperone</fullName>
    </recommendedName>
</protein>